<accession>A0A4R8Q7M1</accession>
<dbReference type="PANTHER" id="PTHR24118">
    <property type="entry name" value="POTE ANKYRIN DOMAIN"/>
    <property type="match status" value="1"/>
</dbReference>
<dbReference type="PROSITE" id="PS50088">
    <property type="entry name" value="ANK_REPEAT"/>
    <property type="match status" value="1"/>
</dbReference>
<comment type="caution">
    <text evidence="2">The sequence shown here is derived from an EMBL/GenBank/DDBJ whole genome shotgun (WGS) entry which is preliminary data.</text>
</comment>
<dbReference type="InterPro" id="IPR036770">
    <property type="entry name" value="Ankyrin_rpt-contain_sf"/>
</dbReference>
<dbReference type="SUPFAM" id="SSF48403">
    <property type="entry name" value="Ankyrin repeat"/>
    <property type="match status" value="1"/>
</dbReference>
<dbReference type="Gene3D" id="1.25.40.20">
    <property type="entry name" value="Ankyrin repeat-containing domain"/>
    <property type="match status" value="2"/>
</dbReference>
<evidence type="ECO:0000256" key="1">
    <source>
        <dbReference type="PROSITE-ProRule" id="PRU00023"/>
    </source>
</evidence>
<dbReference type="Proteomes" id="UP000295083">
    <property type="component" value="Unassembled WGS sequence"/>
</dbReference>
<dbReference type="AlphaFoldDB" id="A0A4R8Q7M1"/>
<dbReference type="PANTHER" id="PTHR24118:SF99">
    <property type="entry name" value="POTE ANKYRIN DOMAIN FAMILY MEMBER 3C-RELATED"/>
    <property type="match status" value="1"/>
</dbReference>
<keyword evidence="1" id="KW-0040">ANK repeat</keyword>
<proteinExistence type="predicted"/>
<reference evidence="2 3" key="1">
    <citation type="submission" date="2018-11" db="EMBL/GenBank/DDBJ databases">
        <title>Genome sequence and assembly of Colletotrichum spinosum.</title>
        <authorList>
            <person name="Gan P."/>
            <person name="Shirasu K."/>
        </authorList>
    </citation>
    <scope>NUCLEOTIDE SEQUENCE [LARGE SCALE GENOMIC DNA]</scope>
    <source>
        <strain evidence="2 3">CBS 515.97</strain>
    </source>
</reference>
<dbReference type="InterPro" id="IPR002110">
    <property type="entry name" value="Ankyrin_rpt"/>
</dbReference>
<protein>
    <submittedName>
        <fullName evidence="2">Ankyrin repeat and death domain-containing protein 1B</fullName>
    </submittedName>
</protein>
<feature type="repeat" description="ANK" evidence="1">
    <location>
        <begin position="710"/>
        <end position="742"/>
    </location>
</feature>
<dbReference type="EMBL" id="QAPG01000069">
    <property type="protein sequence ID" value="TDZ33230.1"/>
    <property type="molecule type" value="Genomic_DNA"/>
</dbReference>
<name>A0A4R8Q7M1_9PEZI</name>
<sequence>MSVSSPDAAFHGLGNSLSSAQAHTDRMYRGVRDVLLAGRGGEHSRQLQDVLSSLRLILGSLHSMSLLVDEIGPRRPLDTAPETAMTDDGGDGNVTRPFLPERNLFVLLGNVLDQLEGCIAPSYDRHENCGPISLQLQVILGELQCAAGTDSYPRLLLALAATYPPSAGPSPVIGTLASSSRTDDEPMPNEEEPSNIMASLLRDEYNFRPGDVHAYKLFVARRDMMDPDYARAVGLLRSFEKRSEHLSYIGQLFSSPKTHLLEHFVVEYARQQWPGSFDASRAAKKAHLVRLLNVVANPDLKPYHIAAALWLSDFCASEADPDTVHQDGPWGTTFYCALVGPEALFARAVDPLQLFISSRPPPEQRITLHSLMGHDSFLRYFHDRERSFTMGPHPDVVVSVTTMGFLVFHSLGDSAGFLKLLAGQVPFDQRFLDLVEGKSSMINYWPLQFPALSPTYLQEVLPMILNKAVASYDSEQEMSRLGKGITQILDHYGLSIVPPFITEQKIALDTESYHELCFKALMSDEIWLLRRLVQESRWDPNRAISRRTPKRPDLPCTHYLHAAVEYNFTDALEILLQSDNGYRQVDVHIRNELGQTPLMLCETPEALMMLLSRGGRTTDRDEVGRNIWHIAAANSDIPLIDCLNQVDEHREQNLKAQTKDGQTPIAEAVCFNFDLMCQGEVEQAVQGPKTALHMLQSCKVARDPVYIENRDRPLLFYAAEWGSVQLATSLIRWGADVNLVDQHGRSALHHMNASMTDRLVRTLQGTVPKLVQDGEGLTPAEHIFAVFNGPSRLTWVGSRAEVRSNHPANHAILAEAVYMKLLTQETLDSRDAAGAGLWQRFASRVLGEWGPAWSEKLEAGPSVMAAVRCLIKAGALAKYEEETGLPGLHPVFATMKFTSWTEELIAVVRAASTRANPFTTPQQSIDCLTAAGEQRRIGLAKALTRLIDKFVLEQPSGAWAKMEISED</sequence>
<keyword evidence="3" id="KW-1185">Reference proteome</keyword>
<organism evidence="2 3">
    <name type="scientific">Colletotrichum spinosum</name>
    <dbReference type="NCBI Taxonomy" id="1347390"/>
    <lineage>
        <taxon>Eukaryota</taxon>
        <taxon>Fungi</taxon>
        <taxon>Dikarya</taxon>
        <taxon>Ascomycota</taxon>
        <taxon>Pezizomycotina</taxon>
        <taxon>Sordariomycetes</taxon>
        <taxon>Hypocreomycetidae</taxon>
        <taxon>Glomerellales</taxon>
        <taxon>Glomerellaceae</taxon>
        <taxon>Colletotrichum</taxon>
        <taxon>Colletotrichum orbiculare species complex</taxon>
    </lineage>
</organism>
<evidence type="ECO:0000313" key="2">
    <source>
        <dbReference type="EMBL" id="TDZ33230.1"/>
    </source>
</evidence>
<evidence type="ECO:0000313" key="3">
    <source>
        <dbReference type="Proteomes" id="UP000295083"/>
    </source>
</evidence>
<gene>
    <name evidence="2" type="primary">ANKDD1B</name>
    <name evidence="2" type="ORF">C8035_v011449</name>
</gene>